<keyword evidence="3" id="KW-1185">Reference proteome</keyword>
<reference evidence="2 3" key="1">
    <citation type="submission" date="2024-01" db="EMBL/GenBank/DDBJ databases">
        <title>Genome assemblies of Stephania.</title>
        <authorList>
            <person name="Yang L."/>
        </authorList>
    </citation>
    <scope>NUCLEOTIDE SEQUENCE [LARGE SCALE GENOMIC DNA]</scope>
    <source>
        <strain evidence="2">JXDWG</strain>
        <tissue evidence="2">Leaf</tissue>
    </source>
</reference>
<dbReference type="SUPFAM" id="SSF48168">
    <property type="entry name" value="R1 subunit of ribonucleotide reductase, N-terminal domain"/>
    <property type="match status" value="1"/>
</dbReference>
<organism evidence="2 3">
    <name type="scientific">Stephania cephalantha</name>
    <dbReference type="NCBI Taxonomy" id="152367"/>
    <lineage>
        <taxon>Eukaryota</taxon>
        <taxon>Viridiplantae</taxon>
        <taxon>Streptophyta</taxon>
        <taxon>Embryophyta</taxon>
        <taxon>Tracheophyta</taxon>
        <taxon>Spermatophyta</taxon>
        <taxon>Magnoliopsida</taxon>
        <taxon>Ranunculales</taxon>
        <taxon>Menispermaceae</taxon>
        <taxon>Menispermoideae</taxon>
        <taxon>Cissampelideae</taxon>
        <taxon>Stephania</taxon>
    </lineage>
</organism>
<proteinExistence type="predicted"/>
<dbReference type="InterPro" id="IPR008926">
    <property type="entry name" value="RNR_R1-su_N"/>
</dbReference>
<evidence type="ECO:0000313" key="2">
    <source>
        <dbReference type="EMBL" id="KAK9088875.1"/>
    </source>
</evidence>
<name>A0AAP0HN13_9MAGN</name>
<feature type="region of interest" description="Disordered" evidence="1">
    <location>
        <begin position="1"/>
        <end position="65"/>
    </location>
</feature>
<sequence length="192" mass="20556">MLCGGPVVRQQGSRDGHGGGGGIYYAAAGRKEQRRRRRRKGSVAAEWRSLDDDDDDDGHRRGTELPRTTRLVTRLVSYGDDSYTVGDGSYTVGDGSYTVGDCISETLTFNDASSVDNIAHGCGHNIEGIFVGAAGVYKGVTTSQLDELAAETAAAMTASHPDYASVNVLVLVWVLGRWGSGNFNWGFDFLVL</sequence>
<accession>A0AAP0HN13</accession>
<gene>
    <name evidence="2" type="ORF">Scep_027957</name>
</gene>
<evidence type="ECO:0000313" key="3">
    <source>
        <dbReference type="Proteomes" id="UP001419268"/>
    </source>
</evidence>
<feature type="compositionally biased region" description="Basic residues" evidence="1">
    <location>
        <begin position="32"/>
        <end position="41"/>
    </location>
</feature>
<comment type="caution">
    <text evidence="2">The sequence shown here is derived from an EMBL/GenBank/DDBJ whole genome shotgun (WGS) entry which is preliminary data.</text>
</comment>
<protein>
    <submittedName>
        <fullName evidence="2">Uncharacterized protein</fullName>
    </submittedName>
</protein>
<dbReference type="AlphaFoldDB" id="A0AAP0HN13"/>
<dbReference type="Proteomes" id="UP001419268">
    <property type="component" value="Unassembled WGS sequence"/>
</dbReference>
<dbReference type="EMBL" id="JBBNAG010000012">
    <property type="protein sequence ID" value="KAK9088875.1"/>
    <property type="molecule type" value="Genomic_DNA"/>
</dbReference>
<evidence type="ECO:0000256" key="1">
    <source>
        <dbReference type="SAM" id="MobiDB-lite"/>
    </source>
</evidence>